<dbReference type="Pfam" id="PF00481">
    <property type="entry name" value="PP2C"/>
    <property type="match status" value="1"/>
</dbReference>
<dbReference type="SUPFAM" id="SSF103506">
    <property type="entry name" value="Mitochondrial carrier"/>
    <property type="match status" value="1"/>
</dbReference>
<dbReference type="InterPro" id="IPR052217">
    <property type="entry name" value="Mito/Peroxisomal_Carrier"/>
</dbReference>
<evidence type="ECO:0000256" key="4">
    <source>
        <dbReference type="ARBA" id="ARBA00022448"/>
    </source>
</evidence>
<organism evidence="17 18">
    <name type="scientific">Durusdinium trenchii</name>
    <dbReference type="NCBI Taxonomy" id="1381693"/>
    <lineage>
        <taxon>Eukaryota</taxon>
        <taxon>Sar</taxon>
        <taxon>Alveolata</taxon>
        <taxon>Dinophyceae</taxon>
        <taxon>Suessiales</taxon>
        <taxon>Symbiodiniaceae</taxon>
        <taxon>Durusdinium</taxon>
    </lineage>
</organism>
<dbReference type="PROSITE" id="PS51746">
    <property type="entry name" value="PPM_2"/>
    <property type="match status" value="1"/>
</dbReference>
<evidence type="ECO:0000256" key="8">
    <source>
        <dbReference type="ARBA" id="ARBA00022801"/>
    </source>
</evidence>
<feature type="compositionally biased region" description="Gly residues" evidence="14">
    <location>
        <begin position="99"/>
        <end position="110"/>
    </location>
</feature>
<reference evidence="17 18" key="1">
    <citation type="submission" date="2024-02" db="EMBL/GenBank/DDBJ databases">
        <authorList>
            <person name="Chen Y."/>
            <person name="Shah S."/>
            <person name="Dougan E. K."/>
            <person name="Thang M."/>
            <person name="Chan C."/>
        </authorList>
    </citation>
    <scope>NUCLEOTIDE SEQUENCE [LARGE SCALE GENOMIC DNA]</scope>
</reference>
<evidence type="ECO:0000256" key="6">
    <source>
        <dbReference type="ARBA" id="ARBA00022723"/>
    </source>
</evidence>
<keyword evidence="5 12" id="KW-0812">Transmembrane</keyword>
<feature type="domain" description="PPM-type phosphatase" evidence="16">
    <location>
        <begin position="225"/>
        <end position="475"/>
    </location>
</feature>
<dbReference type="PROSITE" id="PS50920">
    <property type="entry name" value="SOLCAR"/>
    <property type="match status" value="3"/>
</dbReference>
<dbReference type="EMBL" id="CAXAMM010041003">
    <property type="protein sequence ID" value="CAK9096700.1"/>
    <property type="molecule type" value="Genomic_DNA"/>
</dbReference>
<dbReference type="Pfam" id="PF00153">
    <property type="entry name" value="Mito_carr"/>
    <property type="match status" value="3"/>
</dbReference>
<feature type="repeat" description="Solcar" evidence="12">
    <location>
        <begin position="933"/>
        <end position="1045"/>
    </location>
</feature>
<dbReference type="InterPro" id="IPR018108">
    <property type="entry name" value="MCP_transmembrane"/>
</dbReference>
<accession>A0ABP0RAT0</accession>
<evidence type="ECO:0000256" key="7">
    <source>
        <dbReference type="ARBA" id="ARBA00022737"/>
    </source>
</evidence>
<evidence type="ECO:0000256" key="11">
    <source>
        <dbReference type="ARBA" id="ARBA00023136"/>
    </source>
</evidence>
<keyword evidence="18" id="KW-1185">Reference proteome</keyword>
<feature type="region of interest" description="Disordered" evidence="14">
    <location>
        <begin position="508"/>
        <end position="536"/>
    </location>
</feature>
<comment type="similarity">
    <text evidence="3">Belongs to the mitochondrial carrier (TC 2.A.29) family.</text>
</comment>
<keyword evidence="9 13" id="KW-0904">Protein phosphatase</keyword>
<feature type="transmembrane region" description="Helical" evidence="15">
    <location>
        <begin position="1044"/>
        <end position="1061"/>
    </location>
</feature>
<dbReference type="PANTHER" id="PTHR45939">
    <property type="entry name" value="PEROXISOMAL MEMBRANE PROTEIN PMP34-RELATED"/>
    <property type="match status" value="1"/>
</dbReference>
<keyword evidence="7" id="KW-0677">Repeat</keyword>
<feature type="region of interest" description="Disordered" evidence="14">
    <location>
        <begin position="158"/>
        <end position="180"/>
    </location>
</feature>
<comment type="caution">
    <text evidence="17">The sequence shown here is derived from an EMBL/GenBank/DDBJ whole genome shotgun (WGS) entry which is preliminary data.</text>
</comment>
<comment type="similarity">
    <text evidence="13">Belongs to the PP2C family.</text>
</comment>
<feature type="compositionally biased region" description="Basic and acidic residues" evidence="14">
    <location>
        <begin position="168"/>
        <end position="180"/>
    </location>
</feature>
<evidence type="ECO:0000256" key="12">
    <source>
        <dbReference type="PROSITE-ProRule" id="PRU00282"/>
    </source>
</evidence>
<dbReference type="Proteomes" id="UP001642464">
    <property type="component" value="Unassembled WGS sequence"/>
</dbReference>
<evidence type="ECO:0000256" key="10">
    <source>
        <dbReference type="ARBA" id="ARBA00022989"/>
    </source>
</evidence>
<evidence type="ECO:0000256" key="3">
    <source>
        <dbReference type="ARBA" id="ARBA00006375"/>
    </source>
</evidence>
<feature type="region of interest" description="Disordered" evidence="14">
    <location>
        <begin position="963"/>
        <end position="996"/>
    </location>
</feature>
<dbReference type="Gene3D" id="1.50.40.10">
    <property type="entry name" value="Mitochondrial carrier domain"/>
    <property type="match status" value="1"/>
</dbReference>
<dbReference type="InterPro" id="IPR000222">
    <property type="entry name" value="PP2C_BS"/>
</dbReference>
<feature type="compositionally biased region" description="Basic and acidic residues" evidence="14">
    <location>
        <begin position="127"/>
        <end position="137"/>
    </location>
</feature>
<evidence type="ECO:0000313" key="18">
    <source>
        <dbReference type="Proteomes" id="UP001642464"/>
    </source>
</evidence>
<keyword evidence="6" id="KW-0479">Metal-binding</keyword>
<evidence type="ECO:0000256" key="13">
    <source>
        <dbReference type="RuleBase" id="RU003465"/>
    </source>
</evidence>
<dbReference type="PROSITE" id="PS01032">
    <property type="entry name" value="PPM_1"/>
    <property type="match status" value="1"/>
</dbReference>
<dbReference type="InterPro" id="IPR023395">
    <property type="entry name" value="MCP_dom_sf"/>
</dbReference>
<feature type="region of interest" description="Disordered" evidence="14">
    <location>
        <begin position="18"/>
        <end position="145"/>
    </location>
</feature>
<keyword evidence="10 15" id="KW-1133">Transmembrane helix</keyword>
<keyword evidence="11 12" id="KW-0472">Membrane</keyword>
<dbReference type="PANTHER" id="PTHR45939:SF1">
    <property type="entry name" value="MITOCHONDRIAL THIAMINE PYROPHOSPHATE CARRIER 1-RELATED"/>
    <property type="match status" value="1"/>
</dbReference>
<gene>
    <name evidence="17" type="ORF">SCF082_LOCUS45389</name>
</gene>
<evidence type="ECO:0000256" key="2">
    <source>
        <dbReference type="ARBA" id="ARBA00004170"/>
    </source>
</evidence>
<keyword evidence="4" id="KW-0813">Transport</keyword>
<evidence type="ECO:0000256" key="14">
    <source>
        <dbReference type="SAM" id="MobiDB-lite"/>
    </source>
</evidence>
<feature type="compositionally biased region" description="Polar residues" evidence="14">
    <location>
        <begin position="22"/>
        <end position="32"/>
    </location>
</feature>
<feature type="compositionally biased region" description="Gly residues" evidence="14">
    <location>
        <begin position="982"/>
        <end position="991"/>
    </location>
</feature>
<evidence type="ECO:0000256" key="1">
    <source>
        <dbReference type="ARBA" id="ARBA00004141"/>
    </source>
</evidence>
<evidence type="ECO:0000256" key="9">
    <source>
        <dbReference type="ARBA" id="ARBA00022912"/>
    </source>
</evidence>
<feature type="compositionally biased region" description="Basic residues" evidence="14">
    <location>
        <begin position="519"/>
        <end position="530"/>
    </location>
</feature>
<proteinExistence type="inferred from homology"/>
<dbReference type="Gene3D" id="3.60.40.10">
    <property type="entry name" value="PPM-type phosphatase domain"/>
    <property type="match status" value="1"/>
</dbReference>
<dbReference type="SMART" id="SM00332">
    <property type="entry name" value="PP2Cc"/>
    <property type="match status" value="1"/>
</dbReference>
<feature type="compositionally biased region" description="Low complexity" evidence="14">
    <location>
        <begin position="963"/>
        <end position="981"/>
    </location>
</feature>
<feature type="repeat" description="Solcar" evidence="12">
    <location>
        <begin position="839"/>
        <end position="922"/>
    </location>
</feature>
<evidence type="ECO:0000259" key="16">
    <source>
        <dbReference type="PROSITE" id="PS51746"/>
    </source>
</evidence>
<dbReference type="CDD" id="cd00143">
    <property type="entry name" value="PP2Cc"/>
    <property type="match status" value="1"/>
</dbReference>
<name>A0ABP0RAT0_9DINO</name>
<sequence length="1071" mass="113366">MLWPSALGFGEGLDGPIGWTRTVFSPSNTNGESKPGAVSQRWTRGRAGERAGGAETRSKAPSHTAPPGKARPQARVVAAMGRSKQKVPTRNASTASASGAGGAGGAGTGAGDASSQHGKKRIAPTAEAERDEGLGQREEEEEEKVGVLQALEHMLKRSAGAAQGKVPPEQKRIPPDGPERERMKEDLRRFLESWKARKRARNAKRAKRIGPPVAKGAAIQKDGIWFSCRGLQGRRDYMEDTFQTDIGDGDSGVSVFGVFDGHGGSFCSEFCEHYMLKLIREHPKLAEAPHEALVDSFRSFDSVFCEMSDALGLDDGSTATVAVVSRDEIVVGHVGDSRSVLVRQSGATEALTRDHSGELVDERERIERMGGFVGKMGDVYRVQGCLAVTRALGDAVLKPYVSSEPEVARVKLSPNDKDPVAFLCIASDGVWDEVHNPEVGRILRNKGIRDGVRNIIDIAYIRGSEDNLTCMAIEIGSTPVLQRAPAASSSSGPLPTLPAKAAAPAVLKQAEARKDKPKPVLRRSSRRAKPIARGGGSGAARVELTTVLARVVAIPEPLVLAQLFLASLGGGSLVHGNKVLAIAINELGAVAVVLAQSVRTFPLVHVVKDGVAGAARGLAVAVGHLLLVRDVLPEALVVLLLGARRCPVSMALRGRASARRAAPQRVVVLAPRARVVQRRVGLLDAQEGLLVAALVGVMHLGPCLLSLRGMVSSCCTALHCADLKRLVVGWWRPRGRVKGSAGGAMEAFIEATNAGVGSACSKLVVYPFDLIKTRMAVSGRSLAETVQELQEEGGGTQGLYRGIGPKLVKSVTGKFFYFYLYSSMSKLRLAAMADPSQGLDTASNLAIGFLSEVLELPLIMPLEAVVSRVQANTRAGVGAVQIAREMFAEGGLAQFYVSLDAYVLGAMQPAIQMSLFDQLRPLLLRKRAAGADLSALEAFCLGTFASSLAVTATYPMDMCRTLSQTGRSSGRSSGSSNSNGDAAGGKGGCDQGGEERASGNLFRTMRQIVAREGAQGLFKGLSAQLFQSVLSAAIMLMVKEKIKAATTRLLVAIFTALGLLGRKRTTLKQAT</sequence>
<comment type="subcellular location">
    <subcellularLocation>
        <location evidence="1">Membrane</location>
        <topology evidence="1">Multi-pass membrane protein</topology>
    </subcellularLocation>
    <subcellularLocation>
        <location evidence="2">Membrane</location>
        <topology evidence="2">Peripheral membrane protein</topology>
    </subcellularLocation>
</comment>
<evidence type="ECO:0000256" key="15">
    <source>
        <dbReference type="SAM" id="Phobius"/>
    </source>
</evidence>
<dbReference type="SUPFAM" id="SSF81606">
    <property type="entry name" value="PP2C-like"/>
    <property type="match status" value="1"/>
</dbReference>
<evidence type="ECO:0000256" key="5">
    <source>
        <dbReference type="ARBA" id="ARBA00022692"/>
    </source>
</evidence>
<feature type="repeat" description="Solcar" evidence="12">
    <location>
        <begin position="745"/>
        <end position="827"/>
    </location>
</feature>
<keyword evidence="8 13" id="KW-0378">Hydrolase</keyword>
<evidence type="ECO:0000313" key="17">
    <source>
        <dbReference type="EMBL" id="CAK9096700.1"/>
    </source>
</evidence>
<dbReference type="InterPro" id="IPR001932">
    <property type="entry name" value="PPM-type_phosphatase-like_dom"/>
</dbReference>
<dbReference type="InterPro" id="IPR036457">
    <property type="entry name" value="PPM-type-like_dom_sf"/>
</dbReference>
<protein>
    <submittedName>
        <fullName evidence="17">Probable protein phosphatase 2C 59 (AtPP2C59) (HopW1-1-interacting protein 2) (Protein phosphatase 2C WIN2) (PP2C WIN2)</fullName>
    </submittedName>
</protein>